<evidence type="ECO:0000256" key="1">
    <source>
        <dbReference type="SAM" id="MobiDB-lite"/>
    </source>
</evidence>
<name>A0A0F0LLS2_9MICO</name>
<accession>A0A0F0LLS2</accession>
<organism evidence="2 3">
    <name type="scientific">Microbacterium oxydans</name>
    <dbReference type="NCBI Taxonomy" id="82380"/>
    <lineage>
        <taxon>Bacteria</taxon>
        <taxon>Bacillati</taxon>
        <taxon>Actinomycetota</taxon>
        <taxon>Actinomycetes</taxon>
        <taxon>Micrococcales</taxon>
        <taxon>Microbacteriaceae</taxon>
        <taxon>Microbacterium</taxon>
    </lineage>
</organism>
<dbReference type="PATRIC" id="fig|82380.11.peg.281"/>
<protein>
    <submittedName>
        <fullName evidence="2">Uncharacterized protein</fullName>
    </submittedName>
</protein>
<dbReference type="AlphaFoldDB" id="A0A0F0LLS2"/>
<feature type="region of interest" description="Disordered" evidence="1">
    <location>
        <begin position="15"/>
        <end position="35"/>
    </location>
</feature>
<gene>
    <name evidence="2" type="ORF">RS83_00268</name>
</gene>
<reference evidence="2 3" key="1">
    <citation type="submission" date="2015-02" db="EMBL/GenBank/DDBJ databases">
        <title>Draft genome sequences of ten Microbacterium spp. with emphasis on heavy metal contaminated environments.</title>
        <authorList>
            <person name="Corretto E."/>
        </authorList>
    </citation>
    <scope>NUCLEOTIDE SEQUENCE [LARGE SCALE GENOMIC DNA]</scope>
    <source>
        <strain evidence="2 3">BEL4b</strain>
    </source>
</reference>
<dbReference type="EMBL" id="JYIW01000014">
    <property type="protein sequence ID" value="KJL32481.1"/>
    <property type="molecule type" value="Genomic_DNA"/>
</dbReference>
<evidence type="ECO:0000313" key="3">
    <source>
        <dbReference type="Proteomes" id="UP000033640"/>
    </source>
</evidence>
<comment type="caution">
    <text evidence="2">The sequence shown here is derived from an EMBL/GenBank/DDBJ whole genome shotgun (WGS) entry which is preliminary data.</text>
</comment>
<sequence>MPWLIAPTLDNARVTRAPRRHERSQTGGARARARSVTTVIAVPSRAADAPPAGFPLAAAAASAHPSSEPRVVRWRFPALPAAVADAASAAWGVTVVADDTAPDPRDGRAFSVLLAHARSEQVVRALATRTNLVLPAAAALVVGDGPIAETIAATLSAGGTRIIRVIDAPAARLRAHLAGTRTATASAPLPAADLSIVTGEGHAPVDPAARSGVAIDASLDGTGLIRASGETVRPFVQHIAPHSWVVAPPEPFTTADGEPGRIADLFVALSILHAHAADADAGLAELVLS</sequence>
<evidence type="ECO:0000313" key="2">
    <source>
        <dbReference type="EMBL" id="KJL32481.1"/>
    </source>
</evidence>
<proteinExistence type="predicted"/>
<dbReference type="Proteomes" id="UP000033640">
    <property type="component" value="Unassembled WGS sequence"/>
</dbReference>